<protein>
    <submittedName>
        <fullName evidence="3">Uncharacterized protein</fullName>
    </submittedName>
</protein>
<evidence type="ECO:0000256" key="1">
    <source>
        <dbReference type="SAM" id="MobiDB-lite"/>
    </source>
</evidence>
<keyword evidence="2" id="KW-0472">Membrane</keyword>
<feature type="transmembrane region" description="Helical" evidence="2">
    <location>
        <begin position="57"/>
        <end position="84"/>
    </location>
</feature>
<keyword evidence="2" id="KW-1133">Transmembrane helix</keyword>
<comment type="caution">
    <text evidence="3">The sequence shown here is derived from an EMBL/GenBank/DDBJ whole genome shotgun (WGS) entry which is preliminary data.</text>
</comment>
<feature type="region of interest" description="Disordered" evidence="1">
    <location>
        <begin position="125"/>
        <end position="149"/>
    </location>
</feature>
<dbReference type="AlphaFoldDB" id="A0A0M8PQD0"/>
<dbReference type="EMBL" id="AZYO01000019">
    <property type="protein sequence ID" value="KOS56408.1"/>
    <property type="molecule type" value="Genomic_DNA"/>
</dbReference>
<reference evidence="3 4" key="1">
    <citation type="journal article" date="2015" name="Genome Announc.">
        <title>Draft Genome Sequence of Rhodococcus rhodochrous Strain KG-21, a Soil Isolate from Oil Fields of Krishna-Godavari Basin, India.</title>
        <authorList>
            <person name="Dawar C."/>
            <person name="Aggarwal R.K."/>
        </authorList>
    </citation>
    <scope>NUCLEOTIDE SEQUENCE [LARGE SCALE GENOMIC DNA]</scope>
    <source>
        <strain evidence="3 4">KG-21</strain>
    </source>
</reference>
<feature type="transmembrane region" description="Helical" evidence="2">
    <location>
        <begin position="31"/>
        <end position="51"/>
    </location>
</feature>
<evidence type="ECO:0000313" key="3">
    <source>
        <dbReference type="EMBL" id="KOS56408.1"/>
    </source>
</evidence>
<accession>A0A0M8PQD0</accession>
<reference evidence="4" key="2">
    <citation type="submission" date="2015-01" db="EMBL/GenBank/DDBJ databases">
        <title>Draft genome sequence of potential hydrocarbon metabolising strain of Rhodococcus rhodochrous.</title>
        <authorList>
            <person name="Aggarwal R.K."/>
            <person name="Dawar C."/>
        </authorList>
    </citation>
    <scope>NUCLEOTIDE SEQUENCE [LARGE SCALE GENOMIC DNA]</scope>
    <source>
        <strain evidence="4">KG-21</strain>
    </source>
</reference>
<name>A0A0M8PQD0_RHORH</name>
<proteinExistence type="predicted"/>
<feature type="transmembrane region" description="Helical" evidence="2">
    <location>
        <begin position="96"/>
        <end position="119"/>
    </location>
</feature>
<dbReference type="Proteomes" id="UP000037712">
    <property type="component" value="Unassembled WGS sequence"/>
</dbReference>
<gene>
    <name evidence="3" type="ORF">Z051_10055</name>
</gene>
<evidence type="ECO:0000256" key="2">
    <source>
        <dbReference type="SAM" id="Phobius"/>
    </source>
</evidence>
<evidence type="ECO:0000313" key="4">
    <source>
        <dbReference type="Proteomes" id="UP000037712"/>
    </source>
</evidence>
<organism evidence="3 4">
    <name type="scientific">Rhodococcus rhodochrous KG-21</name>
    <dbReference type="NCBI Taxonomy" id="1441923"/>
    <lineage>
        <taxon>Bacteria</taxon>
        <taxon>Bacillati</taxon>
        <taxon>Actinomycetota</taxon>
        <taxon>Actinomycetes</taxon>
        <taxon>Mycobacteriales</taxon>
        <taxon>Nocardiaceae</taxon>
        <taxon>Rhodococcus</taxon>
    </lineage>
</organism>
<dbReference type="PATRIC" id="fig|1441923.3.peg.2226"/>
<sequence length="149" mass="15100">MTTPPGDRPATAEAASIPSAALPSHKRPLAAAWNAVSATLGAVMGLVPHVLHHVGLIAGAALVTGAGGNLLFFALGVVLSIPLLRRLYRRFATWKAPAIALVVFAVMFALSAFVIGPALTGRSDPDPALGPSPVPTSTVPADHGEHHGG</sequence>
<dbReference type="RefSeq" id="WP_054372557.1">
    <property type="nucleotide sequence ID" value="NZ_AZYO01000019.1"/>
</dbReference>
<keyword evidence="2" id="KW-0812">Transmembrane</keyword>